<reference evidence="8" key="1">
    <citation type="submission" date="2022-11" db="UniProtKB">
        <authorList>
            <consortium name="WormBaseParasite"/>
        </authorList>
    </citation>
    <scope>IDENTIFICATION</scope>
</reference>
<dbReference type="Gene3D" id="1.20.930.10">
    <property type="entry name" value="Conserved domain common to transcription factors TFIIS, elongin A, CRSP70"/>
    <property type="match status" value="1"/>
</dbReference>
<feature type="region of interest" description="Disordered" evidence="5">
    <location>
        <begin position="102"/>
        <end position="128"/>
    </location>
</feature>
<evidence type="ECO:0000313" key="7">
    <source>
        <dbReference type="Proteomes" id="UP000887569"/>
    </source>
</evidence>
<dbReference type="GO" id="GO:0000785">
    <property type="term" value="C:chromatin"/>
    <property type="evidence" value="ECO:0007669"/>
    <property type="project" value="TreeGrafter"/>
</dbReference>
<feature type="compositionally biased region" description="Basic and acidic residues" evidence="5">
    <location>
        <begin position="1176"/>
        <end position="1213"/>
    </location>
</feature>
<dbReference type="Proteomes" id="UP000887569">
    <property type="component" value="Unplaced"/>
</dbReference>
<evidence type="ECO:0000256" key="4">
    <source>
        <dbReference type="PROSITE-ProRule" id="PRU00723"/>
    </source>
</evidence>
<dbReference type="PANTHER" id="PTHR46557:SF1">
    <property type="entry name" value="SERINE_THREONINE-PROTEIN PHOSPHATASE 1 REGULATORY SUBUNIT 10"/>
    <property type="match status" value="1"/>
</dbReference>
<evidence type="ECO:0000259" key="6">
    <source>
        <dbReference type="PROSITE" id="PS50103"/>
    </source>
</evidence>
<feature type="zinc finger region" description="C3H1-type" evidence="4">
    <location>
        <begin position="1053"/>
        <end position="1080"/>
    </location>
</feature>
<feature type="compositionally biased region" description="Basic residues" evidence="5">
    <location>
        <begin position="1153"/>
        <end position="1175"/>
    </location>
</feature>
<evidence type="ECO:0000256" key="1">
    <source>
        <dbReference type="ARBA" id="ARBA00022723"/>
    </source>
</evidence>
<dbReference type="Pfam" id="PF00642">
    <property type="entry name" value="zf-CCCH"/>
    <property type="match status" value="1"/>
</dbReference>
<dbReference type="InterPro" id="IPR000571">
    <property type="entry name" value="Znf_CCCH"/>
</dbReference>
<keyword evidence="1 4" id="KW-0479">Metal-binding</keyword>
<dbReference type="AlphaFoldDB" id="A0A915A773"/>
<feature type="region of interest" description="Disordered" evidence="5">
    <location>
        <begin position="1075"/>
        <end position="1256"/>
    </location>
</feature>
<dbReference type="GO" id="GO:0072357">
    <property type="term" value="C:PTW/PP1 phosphatase complex"/>
    <property type="evidence" value="ECO:0007669"/>
    <property type="project" value="TreeGrafter"/>
</dbReference>
<dbReference type="PANTHER" id="PTHR46557">
    <property type="entry name" value="SERINE/THREONINE-PROTEIN PHOSPHATASE 1 REGULATORY SUBUNIT 10-RELATED"/>
    <property type="match status" value="1"/>
</dbReference>
<dbReference type="InterPro" id="IPR036855">
    <property type="entry name" value="Znf_CCCH_sf"/>
</dbReference>
<dbReference type="InterPro" id="IPR035441">
    <property type="entry name" value="TFIIS/LEDGF_dom_sf"/>
</dbReference>
<feature type="region of interest" description="Disordered" evidence="5">
    <location>
        <begin position="1021"/>
        <end position="1045"/>
    </location>
</feature>
<feature type="compositionally biased region" description="Basic and acidic residues" evidence="5">
    <location>
        <begin position="431"/>
        <end position="463"/>
    </location>
</feature>
<feature type="region of interest" description="Disordered" evidence="5">
    <location>
        <begin position="1"/>
        <end position="33"/>
    </location>
</feature>
<dbReference type="WBParaSite" id="PgR002_g163_t02">
    <property type="protein sequence ID" value="PgR002_g163_t02"/>
    <property type="gene ID" value="PgR002_g163"/>
</dbReference>
<dbReference type="Pfam" id="PF08711">
    <property type="entry name" value="Med26"/>
    <property type="match status" value="1"/>
</dbReference>
<feature type="compositionally biased region" description="Polar residues" evidence="5">
    <location>
        <begin position="416"/>
        <end position="427"/>
    </location>
</feature>
<proteinExistence type="predicted"/>
<feature type="compositionally biased region" description="Basic and acidic residues" evidence="5">
    <location>
        <begin position="1132"/>
        <end position="1152"/>
    </location>
</feature>
<dbReference type="InterPro" id="IPR017923">
    <property type="entry name" value="TFIIS_N"/>
</dbReference>
<dbReference type="Gene3D" id="4.10.1000.10">
    <property type="entry name" value="Zinc finger, CCCH-type"/>
    <property type="match status" value="1"/>
</dbReference>
<feature type="compositionally biased region" description="Basic and acidic residues" evidence="5">
    <location>
        <begin position="557"/>
        <end position="566"/>
    </location>
</feature>
<dbReference type="PROSITE" id="PS50103">
    <property type="entry name" value="ZF_C3H1"/>
    <property type="match status" value="1"/>
</dbReference>
<feature type="compositionally biased region" description="Acidic residues" evidence="5">
    <location>
        <begin position="20"/>
        <end position="33"/>
    </location>
</feature>
<feature type="compositionally biased region" description="Polar residues" evidence="5">
    <location>
        <begin position="622"/>
        <end position="633"/>
    </location>
</feature>
<evidence type="ECO:0000256" key="3">
    <source>
        <dbReference type="ARBA" id="ARBA00022833"/>
    </source>
</evidence>
<dbReference type="SUPFAM" id="SSF47676">
    <property type="entry name" value="Conserved domain common to transcription factors TFIIS, elongin A, CRSP70"/>
    <property type="match status" value="1"/>
</dbReference>
<name>A0A915A773_PARUN</name>
<accession>A0A915A773</accession>
<feature type="compositionally biased region" description="Basic and acidic residues" evidence="5">
    <location>
        <begin position="531"/>
        <end position="540"/>
    </location>
</feature>
<feature type="domain" description="C3H1-type" evidence="6">
    <location>
        <begin position="1053"/>
        <end position="1080"/>
    </location>
</feature>
<dbReference type="GO" id="GO:0008157">
    <property type="term" value="F:protein phosphatase 1 binding"/>
    <property type="evidence" value="ECO:0007669"/>
    <property type="project" value="TreeGrafter"/>
</dbReference>
<evidence type="ECO:0000256" key="5">
    <source>
        <dbReference type="SAM" id="MobiDB-lite"/>
    </source>
</evidence>
<keyword evidence="7" id="KW-1185">Reference proteome</keyword>
<feature type="compositionally biased region" description="Low complexity" evidence="5">
    <location>
        <begin position="1021"/>
        <end position="1035"/>
    </location>
</feature>
<keyword evidence="3 4" id="KW-0862">Zinc</keyword>
<protein>
    <submittedName>
        <fullName evidence="8">TFIIS N-terminal domain-containing protein</fullName>
    </submittedName>
</protein>
<feature type="compositionally biased region" description="Low complexity" evidence="5">
    <location>
        <begin position="589"/>
        <end position="600"/>
    </location>
</feature>
<keyword evidence="2 4" id="KW-0863">Zinc-finger</keyword>
<organism evidence="7 8">
    <name type="scientific">Parascaris univalens</name>
    <name type="common">Nematode worm</name>
    <dbReference type="NCBI Taxonomy" id="6257"/>
    <lineage>
        <taxon>Eukaryota</taxon>
        <taxon>Metazoa</taxon>
        <taxon>Ecdysozoa</taxon>
        <taxon>Nematoda</taxon>
        <taxon>Chromadorea</taxon>
        <taxon>Rhabditida</taxon>
        <taxon>Spirurina</taxon>
        <taxon>Ascaridomorpha</taxon>
        <taxon>Ascaridoidea</taxon>
        <taxon>Ascarididae</taxon>
        <taxon>Parascaris</taxon>
    </lineage>
</organism>
<sequence length="1256" mass="138352">MADNDLPSFIPPPTQFLQEEASEDDYGDDEDEEFDQPLLQIKLNGRAARNSQRGFSIPTSSFYGPSEEAFQRQQQFAASHHDYAIGATSTAFGGRREMYATSSTAVDPSSLYEERAPSDSSGGLKQPQQVALIQQQQQQLYQQQNLPEPRVVSNESNRYTIVGHTQEGQPIYALQSTSHPERPNVQPLQQEQLQIYRVADASGQPRYAYALAPPSRAIQQHPIRTIAREYYVHSNEVLNEMQPTPAISNVEIAAAHVQQEAPLQASSSQIMVVQATPSLGKLRKKAASAEDDQKRSEQISGSAVAAQAGAIQRFGTLAGWKQMGAWLKTAERNGDWNRLKLLLSQCAQANLTVELLQANDTPKFVRKLSKSCVDIDVRKVSGDLVLRWKNLIASPSTTVQNEEPKRVGSAKRKTPHPQSHSLDMSTRLTKKSKETSEPRKARLDAKRKSDDQNAASDARKSSLDGDSTSVEQRNEGEEVVGGPEDSQKAEPSRVAAVVQKSKSDSATTIESEAVAVKSEGAKKAQSTSGTEKGEKSDKSSSPKASNKLSEFNMFEKLGQERREDKRPKRSRTYMAKFRSTGLEGDSDETASGKSGGSTTTAKKRTSLPSKGTLDAKKRAEKNATSSKVPSTSNVPPPITSIPPSEKKVTQATPAPRVMASNMFMDALMEPGNKKAIAKSAKKKVMFTAAKPLPTQSVIPSVMEGLYSDTSKSLHKERNEEANNAVEATKMVEAAESDVTPIGNRRIRFADEQGADLVQIRYFEIEEGERMNVSKLSSEDMKHLEMKRERSFMKEQRGLFADDFGMDTGADEGKTLVPWRLVAVDNAKIFESRGSQSIACKIEEERQKTVMRPFYDPSMPAEMADADEEPITNSVAPIIIPLDMTDEESEIVFETPSSPPVVIIEDEQSVASKRNSSSEIDVQKLMNQLKEKGIVSSGSDLANILNKVPTVSAPVTIPQIPIIPIASTPTVTTYAPIPPQPSAAQLPIPPSQNAFPPGLPMPPRLPSGQFALPVQQPPLLNGPVPAGVTPTVGVDPNPHSGPSTSDASYASYGRIPVKQCTFYRVGACHYGSRCRFAHGDEPTAGTRPEYYGRYAGRGAHGPPMHHARGIPPKGPYPAGDMDFRRGSHGPVRRGYDRERDYDSRDRRGYDRYDRRRRRSRSRSHSRSRSRSPPRRVRSPDRRGGRIISRERDDRFERRQRDEKEKEKERGREQEENGAVDEDTKANNEQQKSPPEDPLPSTPANPSMTDSPASPPPE</sequence>
<dbReference type="GO" id="GO:0008270">
    <property type="term" value="F:zinc ion binding"/>
    <property type="evidence" value="ECO:0007669"/>
    <property type="project" value="UniProtKB-KW"/>
</dbReference>
<feature type="region of interest" description="Disordered" evidence="5">
    <location>
        <begin position="397"/>
        <end position="651"/>
    </location>
</feature>
<evidence type="ECO:0000313" key="8">
    <source>
        <dbReference type="WBParaSite" id="PgR002_g163_t02"/>
    </source>
</evidence>
<dbReference type="SUPFAM" id="SSF90229">
    <property type="entry name" value="CCCH zinc finger"/>
    <property type="match status" value="1"/>
</dbReference>
<evidence type="ECO:0000256" key="2">
    <source>
        <dbReference type="ARBA" id="ARBA00022771"/>
    </source>
</evidence>